<sequence length="76" mass="9016">MLQMVYNIRHYFEKRGFYVSSRLAERLGMRAKTVRLSFIYVTFATFGAGFALYLVLAFWLKIKDLVYTKRSSVFDL</sequence>
<reference evidence="3" key="1">
    <citation type="submission" date="2021-07" db="EMBL/GenBank/DDBJ databases">
        <title>Aureisphaera sp. CAU 1614 isolated from sea sediment.</title>
        <authorList>
            <person name="Kim W."/>
        </authorList>
    </citation>
    <scope>NUCLEOTIDE SEQUENCE</scope>
    <source>
        <strain evidence="3">CAU 1614</strain>
    </source>
</reference>
<dbReference type="EMBL" id="JAHWDP010000006">
    <property type="protein sequence ID" value="MBW2938889.1"/>
    <property type="molecule type" value="Genomic_DNA"/>
</dbReference>
<evidence type="ECO:0000313" key="4">
    <source>
        <dbReference type="Proteomes" id="UP001138686"/>
    </source>
</evidence>
<comment type="caution">
    <text evidence="3">The sequence shown here is derived from an EMBL/GenBank/DDBJ whole genome shotgun (WGS) entry which is preliminary data.</text>
</comment>
<organism evidence="3 4">
    <name type="scientific">Halomarinibacterium sedimenti</name>
    <dbReference type="NCBI Taxonomy" id="2857106"/>
    <lineage>
        <taxon>Bacteria</taxon>
        <taxon>Pseudomonadati</taxon>
        <taxon>Bacteroidota</taxon>
        <taxon>Flavobacteriia</taxon>
        <taxon>Flavobacteriales</taxon>
        <taxon>Flavobacteriaceae</taxon>
        <taxon>Halomarinibacterium</taxon>
    </lineage>
</organism>
<keyword evidence="1" id="KW-0812">Transmembrane</keyword>
<dbReference type="RefSeq" id="WP_219053418.1">
    <property type="nucleotide sequence ID" value="NZ_JAHWDP010000006.1"/>
</dbReference>
<evidence type="ECO:0000313" key="3">
    <source>
        <dbReference type="EMBL" id="MBW2938889.1"/>
    </source>
</evidence>
<dbReference type="Pfam" id="PF04024">
    <property type="entry name" value="PspC"/>
    <property type="match status" value="1"/>
</dbReference>
<dbReference type="InterPro" id="IPR007168">
    <property type="entry name" value="Phageshock_PspC_N"/>
</dbReference>
<accession>A0A9X1FQK5</accession>
<evidence type="ECO:0000256" key="1">
    <source>
        <dbReference type="SAM" id="Phobius"/>
    </source>
</evidence>
<evidence type="ECO:0000259" key="2">
    <source>
        <dbReference type="Pfam" id="PF04024"/>
    </source>
</evidence>
<keyword evidence="1" id="KW-1133">Transmembrane helix</keyword>
<name>A0A9X1FQK5_9FLAO</name>
<feature type="domain" description="Phage shock protein PspC N-terminal" evidence="2">
    <location>
        <begin position="23"/>
        <end position="60"/>
    </location>
</feature>
<gene>
    <name evidence="3" type="ORF">KXJ69_12295</name>
</gene>
<protein>
    <submittedName>
        <fullName evidence="3">PspC domain-containing protein</fullName>
    </submittedName>
</protein>
<keyword evidence="1" id="KW-0472">Membrane</keyword>
<dbReference type="AlphaFoldDB" id="A0A9X1FQK5"/>
<proteinExistence type="predicted"/>
<dbReference type="Proteomes" id="UP001138686">
    <property type="component" value="Unassembled WGS sequence"/>
</dbReference>
<keyword evidence="4" id="KW-1185">Reference proteome</keyword>
<feature type="transmembrane region" description="Helical" evidence="1">
    <location>
        <begin position="38"/>
        <end position="60"/>
    </location>
</feature>